<dbReference type="InterPro" id="IPR029055">
    <property type="entry name" value="Ntn_hydrolases_N"/>
</dbReference>
<dbReference type="PROSITE" id="PS51257">
    <property type="entry name" value="PROKAR_LIPOPROTEIN"/>
    <property type="match status" value="1"/>
</dbReference>
<evidence type="ECO:0000313" key="6">
    <source>
        <dbReference type="Proteomes" id="UP000253862"/>
    </source>
</evidence>
<dbReference type="Gene3D" id="3.60.60.10">
    <property type="entry name" value="Penicillin V Acylase, Chain A"/>
    <property type="match status" value="1"/>
</dbReference>
<evidence type="ECO:0000313" key="5">
    <source>
        <dbReference type="EMBL" id="AXH29521.1"/>
    </source>
</evidence>
<dbReference type="AlphaFoldDB" id="A0A345JQC5"/>
<dbReference type="GO" id="GO:0016787">
    <property type="term" value="F:hydrolase activity"/>
    <property type="evidence" value="ECO:0007669"/>
    <property type="project" value="UniProtKB-KW"/>
</dbReference>
<gene>
    <name evidence="5" type="ORF">CGC43_02480</name>
</gene>
<name>A0A345JQC5_9GAMM</name>
<dbReference type="SUPFAM" id="SSF56235">
    <property type="entry name" value="N-terminal nucleophile aminohydrolases (Ntn hydrolases)"/>
    <property type="match status" value="1"/>
</dbReference>
<evidence type="ECO:0000256" key="3">
    <source>
        <dbReference type="SAM" id="SignalP"/>
    </source>
</evidence>
<dbReference type="PANTHER" id="PTHR35527:SF2">
    <property type="entry name" value="HYDROLASE"/>
    <property type="match status" value="1"/>
</dbReference>
<feature type="chain" id="PRO_5016707565" evidence="3">
    <location>
        <begin position="24"/>
        <end position="351"/>
    </location>
</feature>
<dbReference type="RefSeq" id="WP_071628806.1">
    <property type="nucleotide sequence ID" value="NZ_CP022375.1"/>
</dbReference>
<dbReference type="InterPro" id="IPR029132">
    <property type="entry name" value="CBAH/NAAA_C"/>
</dbReference>
<dbReference type="PANTHER" id="PTHR35527">
    <property type="entry name" value="CHOLOYLGLYCINE HYDROLASE"/>
    <property type="match status" value="1"/>
</dbReference>
<accession>A0A345JQC5</accession>
<protein>
    <submittedName>
        <fullName evidence="5">Linear amide C-N hydrolase</fullName>
    </submittedName>
</protein>
<comment type="similarity">
    <text evidence="1">Belongs to the peptidase C59 family.</text>
</comment>
<organism evidence="5 6">
    <name type="scientific">Francisella opportunistica</name>
    <dbReference type="NCBI Taxonomy" id="2016517"/>
    <lineage>
        <taxon>Bacteria</taxon>
        <taxon>Pseudomonadati</taxon>
        <taxon>Pseudomonadota</taxon>
        <taxon>Gammaproteobacteria</taxon>
        <taxon>Thiotrichales</taxon>
        <taxon>Francisellaceae</taxon>
        <taxon>Francisella</taxon>
    </lineage>
</organism>
<reference evidence="5 6" key="1">
    <citation type="submission" date="2017-07" db="EMBL/GenBank/DDBJ databases">
        <title>Complete genome sequences and comparative analysis of the novel pathogen Francisella opportunistica.</title>
        <authorList>
            <person name="Dietrich E.A."/>
            <person name="Kingry L.C."/>
            <person name="Petersen J.M."/>
        </authorList>
    </citation>
    <scope>NUCLEOTIDE SEQUENCE [LARGE SCALE GENOMIC DNA]</scope>
    <source>
        <strain evidence="5 6">14-2155</strain>
    </source>
</reference>
<dbReference type="Proteomes" id="UP000253862">
    <property type="component" value="Chromosome"/>
</dbReference>
<dbReference type="KEGG" id="foo:CGC45_02465"/>
<dbReference type="InterPro" id="IPR052193">
    <property type="entry name" value="Peptidase_C59"/>
</dbReference>
<evidence type="ECO:0000256" key="2">
    <source>
        <dbReference type="ARBA" id="ARBA00022801"/>
    </source>
</evidence>
<sequence>MKKIISSILLTSSIFTIVSSTFACSEFNHNFGGDLGVYTTRTMDLFIDLKPSLTIYPRGTKETGGLKNNPLKWTNKYGYVSIDETNLANLTGEGLNEKGLTAHLLYLGDTIQPKRDITKPGVNGLYWVRYVLGNFATVEEVLNNLDNYQIYSPTLKINGEESNIPVHYMVEDKTGDSALIEYINGKLTVHRNVKAISNEPSYDQQQKILKQAKELGFYNVDKLPGGANSAYRFIRTTFISENLPEAKSMNQAVNYMFAGADSVSVPFIKGYRNESLNNPSLEDKWPTQWKSVTSLSQNKLYVVDTLIGNRVYVDLNKAKLDKGQAIRTISLMNDSLTGDITNDMIPTKGTE</sequence>
<keyword evidence="3" id="KW-0732">Signal</keyword>
<feature type="domain" description="Choloylglycine hydrolase/NAAA C-terminal" evidence="4">
    <location>
        <begin position="37"/>
        <end position="322"/>
    </location>
</feature>
<proteinExistence type="inferred from homology"/>
<dbReference type="EMBL" id="CP022375">
    <property type="protein sequence ID" value="AXH29521.1"/>
    <property type="molecule type" value="Genomic_DNA"/>
</dbReference>
<feature type="signal peptide" evidence="3">
    <location>
        <begin position="1"/>
        <end position="23"/>
    </location>
</feature>
<keyword evidence="6" id="KW-1185">Reference proteome</keyword>
<evidence type="ECO:0000259" key="4">
    <source>
        <dbReference type="Pfam" id="PF02275"/>
    </source>
</evidence>
<dbReference type="OrthoDB" id="1265391at2"/>
<keyword evidence="2 5" id="KW-0378">Hydrolase</keyword>
<evidence type="ECO:0000256" key="1">
    <source>
        <dbReference type="ARBA" id="ARBA00006625"/>
    </source>
</evidence>
<dbReference type="Pfam" id="PF02275">
    <property type="entry name" value="CBAH"/>
    <property type="match status" value="1"/>
</dbReference>